<dbReference type="GeneID" id="25414369"/>
<evidence type="ECO:0008006" key="3">
    <source>
        <dbReference type="Google" id="ProtNLM"/>
    </source>
</evidence>
<dbReference type="Proteomes" id="UP000027730">
    <property type="component" value="Unassembled WGS sequence"/>
</dbReference>
<protein>
    <recommendedName>
        <fullName evidence="3">Protein kinase domain-containing protein</fullName>
    </recommendedName>
</protein>
<gene>
    <name evidence="1" type="ORF">M436DRAFT_68223</name>
</gene>
<dbReference type="InterPro" id="IPR011009">
    <property type="entry name" value="Kinase-like_dom_sf"/>
</dbReference>
<evidence type="ECO:0000313" key="2">
    <source>
        <dbReference type="Proteomes" id="UP000027730"/>
    </source>
</evidence>
<dbReference type="HOGENOM" id="CLU_891328_0_0_1"/>
<proteinExistence type="predicted"/>
<name>A0A074W5E8_9PEZI</name>
<dbReference type="Gene3D" id="1.10.510.10">
    <property type="entry name" value="Transferase(Phosphotransferase) domain 1"/>
    <property type="match status" value="1"/>
</dbReference>
<dbReference type="OrthoDB" id="3647394at2759"/>
<dbReference type="RefSeq" id="XP_013422535.1">
    <property type="nucleotide sequence ID" value="XM_013567081.1"/>
</dbReference>
<accession>A0A074W5E8</accession>
<keyword evidence="2" id="KW-1185">Reference proteome</keyword>
<organism evidence="1 2">
    <name type="scientific">Aureobasidium namibiae CBS 147.97</name>
    <dbReference type="NCBI Taxonomy" id="1043004"/>
    <lineage>
        <taxon>Eukaryota</taxon>
        <taxon>Fungi</taxon>
        <taxon>Dikarya</taxon>
        <taxon>Ascomycota</taxon>
        <taxon>Pezizomycotina</taxon>
        <taxon>Dothideomycetes</taxon>
        <taxon>Dothideomycetidae</taxon>
        <taxon>Dothideales</taxon>
        <taxon>Saccotheciaceae</taxon>
        <taxon>Aureobasidium</taxon>
    </lineage>
</organism>
<sequence>MNSMTDPAGCSVGEVAQDVDATPYCSHDCLLQASHPECSHASICPNSAAHDGHTLASDSLVNLLEDQLRSSRPNDTGLTPLGKSGRLGILYKVHLHKTGHRLVAKGFRKTDLQWLLREESVYDRLQRYQGTSIPVYCGTIYLDKSINQPAVDEIHYLLLLSWAGEALEDTDIDHEDLIAVDAMVEPQLLSLLRGMHELQVVHGDTVRRNYLYDANAQRFMLVDFELSRLYNNRPPCNTGLSCQKTRRDNKGRQKPCMYCGEKLKAVEELHFRFPSTKDAAQSEEIYECNSQVESCRKQRTHHMGLRRRIADK</sequence>
<dbReference type="SUPFAM" id="SSF56112">
    <property type="entry name" value="Protein kinase-like (PK-like)"/>
    <property type="match status" value="1"/>
</dbReference>
<reference evidence="1 2" key="1">
    <citation type="journal article" date="2014" name="BMC Genomics">
        <title>Genome sequencing of four Aureobasidium pullulans varieties: biotechnological potential, stress tolerance, and description of new species.</title>
        <authorList>
            <person name="Gostin Ar C."/>
            <person name="Ohm R.A."/>
            <person name="Kogej T."/>
            <person name="Sonjak S."/>
            <person name="Turk M."/>
            <person name="Zajc J."/>
            <person name="Zalar P."/>
            <person name="Grube M."/>
            <person name="Sun H."/>
            <person name="Han J."/>
            <person name="Sharma A."/>
            <person name="Chiniquy J."/>
            <person name="Ngan C.Y."/>
            <person name="Lipzen A."/>
            <person name="Barry K."/>
            <person name="Grigoriev I.V."/>
            <person name="Gunde-Cimerman N."/>
        </authorList>
    </citation>
    <scope>NUCLEOTIDE SEQUENCE [LARGE SCALE GENOMIC DNA]</scope>
    <source>
        <strain evidence="1 2">CBS 147.97</strain>
    </source>
</reference>
<dbReference type="STRING" id="1043004.A0A074W5E8"/>
<dbReference type="EMBL" id="KL584731">
    <property type="protein sequence ID" value="KEQ68360.1"/>
    <property type="molecule type" value="Genomic_DNA"/>
</dbReference>
<dbReference type="AlphaFoldDB" id="A0A074W5E8"/>
<evidence type="ECO:0000313" key="1">
    <source>
        <dbReference type="EMBL" id="KEQ68360.1"/>
    </source>
</evidence>